<keyword evidence="3" id="KW-1185">Reference proteome</keyword>
<feature type="signal peptide" evidence="1">
    <location>
        <begin position="1"/>
        <end position="23"/>
    </location>
</feature>
<dbReference type="EMBL" id="JATAAI010000018">
    <property type="protein sequence ID" value="KAK1739289.1"/>
    <property type="molecule type" value="Genomic_DNA"/>
</dbReference>
<comment type="caution">
    <text evidence="2">The sequence shown here is derived from an EMBL/GenBank/DDBJ whole genome shotgun (WGS) entry which is preliminary data.</text>
</comment>
<organism evidence="2 3">
    <name type="scientific">Skeletonema marinoi</name>
    <dbReference type="NCBI Taxonomy" id="267567"/>
    <lineage>
        <taxon>Eukaryota</taxon>
        <taxon>Sar</taxon>
        <taxon>Stramenopiles</taxon>
        <taxon>Ochrophyta</taxon>
        <taxon>Bacillariophyta</taxon>
        <taxon>Coscinodiscophyceae</taxon>
        <taxon>Thalassiosirophycidae</taxon>
        <taxon>Thalassiosirales</taxon>
        <taxon>Skeletonemataceae</taxon>
        <taxon>Skeletonema</taxon>
        <taxon>Skeletonema marinoi-dohrnii complex</taxon>
    </lineage>
</organism>
<dbReference type="AlphaFoldDB" id="A0AAD9DAZ0"/>
<proteinExistence type="predicted"/>
<dbReference type="Proteomes" id="UP001224775">
    <property type="component" value="Unassembled WGS sequence"/>
</dbReference>
<sequence length="195" mass="21269">MKSQRNAIISVLLASAGLSQASAFVPAASFAGKSTIGEGGRSAATPNRNVVLNLASASDDEDELELKEYEKGGGKNEGLSKLMMMKDFDPDDEDDDELVKEYLDTAIAALEVDEDEARSKGSFFSTPLSLLRLLRSRIRKIKSLDYDTYSNHPEVFSPRKLVRLLLRLASSFLAIGSVLVTAKKKSTDDDDDSDE</sequence>
<feature type="chain" id="PRO_5042011627" description="RxLR effector protein" evidence="1">
    <location>
        <begin position="24"/>
        <end position="195"/>
    </location>
</feature>
<evidence type="ECO:0000313" key="3">
    <source>
        <dbReference type="Proteomes" id="UP001224775"/>
    </source>
</evidence>
<evidence type="ECO:0000313" key="2">
    <source>
        <dbReference type="EMBL" id="KAK1739289.1"/>
    </source>
</evidence>
<name>A0AAD9DAZ0_9STRA</name>
<evidence type="ECO:0000256" key="1">
    <source>
        <dbReference type="SAM" id="SignalP"/>
    </source>
</evidence>
<evidence type="ECO:0008006" key="4">
    <source>
        <dbReference type="Google" id="ProtNLM"/>
    </source>
</evidence>
<accession>A0AAD9DAZ0</accession>
<protein>
    <recommendedName>
        <fullName evidence="4">RxLR effector protein</fullName>
    </recommendedName>
</protein>
<keyword evidence="1" id="KW-0732">Signal</keyword>
<reference evidence="2" key="1">
    <citation type="submission" date="2023-06" db="EMBL/GenBank/DDBJ databases">
        <title>Survivors Of The Sea: Transcriptome response of Skeletonema marinoi to long-term dormancy.</title>
        <authorList>
            <person name="Pinder M.I.M."/>
            <person name="Kourtchenko O."/>
            <person name="Robertson E.K."/>
            <person name="Larsson T."/>
            <person name="Maumus F."/>
            <person name="Osuna-Cruz C.M."/>
            <person name="Vancaester E."/>
            <person name="Stenow R."/>
            <person name="Vandepoele K."/>
            <person name="Ploug H."/>
            <person name="Bruchert V."/>
            <person name="Godhe A."/>
            <person name="Topel M."/>
        </authorList>
    </citation>
    <scope>NUCLEOTIDE SEQUENCE</scope>
    <source>
        <strain evidence="2">R05AC</strain>
    </source>
</reference>
<gene>
    <name evidence="2" type="ORF">QTG54_009832</name>
</gene>